<dbReference type="SUPFAM" id="SSF53383">
    <property type="entry name" value="PLP-dependent transferases"/>
    <property type="match status" value="1"/>
</dbReference>
<dbReference type="GO" id="GO:0016830">
    <property type="term" value="F:carbon-carbon lyase activity"/>
    <property type="evidence" value="ECO:0007669"/>
    <property type="project" value="InterPro"/>
</dbReference>
<dbReference type="OrthoDB" id="2161780at2759"/>
<gene>
    <name evidence="6" type="ORF">THAR02_07558</name>
</gene>
<dbReference type="InterPro" id="IPR002129">
    <property type="entry name" value="PyrdxlP-dep_de-COase"/>
</dbReference>
<evidence type="ECO:0000256" key="5">
    <source>
        <dbReference type="SAM" id="Phobius"/>
    </source>
</evidence>
<organism evidence="6 7">
    <name type="scientific">Trichoderma harzianum</name>
    <name type="common">Hypocrea lixii</name>
    <dbReference type="NCBI Taxonomy" id="5544"/>
    <lineage>
        <taxon>Eukaryota</taxon>
        <taxon>Fungi</taxon>
        <taxon>Dikarya</taxon>
        <taxon>Ascomycota</taxon>
        <taxon>Pezizomycotina</taxon>
        <taxon>Sordariomycetes</taxon>
        <taxon>Hypocreomycetidae</taxon>
        <taxon>Hypocreales</taxon>
        <taxon>Hypocreaceae</taxon>
        <taxon>Trichoderma</taxon>
    </lineage>
</organism>
<feature type="transmembrane region" description="Helical" evidence="5">
    <location>
        <begin position="984"/>
        <end position="1011"/>
    </location>
</feature>
<dbReference type="AlphaFoldDB" id="A0A0F9ZJ53"/>
<keyword evidence="2 4" id="KW-0663">Pyridoxal phosphate</keyword>
<dbReference type="GO" id="GO:0019752">
    <property type="term" value="P:carboxylic acid metabolic process"/>
    <property type="evidence" value="ECO:0007669"/>
    <property type="project" value="InterPro"/>
</dbReference>
<evidence type="ECO:0000256" key="2">
    <source>
        <dbReference type="ARBA" id="ARBA00022898"/>
    </source>
</evidence>
<name>A0A0F9ZJ53_TRIHA</name>
<dbReference type="InterPro" id="IPR015424">
    <property type="entry name" value="PyrdxlP-dep_Trfase"/>
</dbReference>
<comment type="cofactor">
    <cofactor evidence="1 4">
        <name>pyridoxal 5'-phosphate</name>
        <dbReference type="ChEBI" id="CHEBI:597326"/>
    </cofactor>
</comment>
<comment type="caution">
    <text evidence="6">The sequence shown here is derived from an EMBL/GenBank/DDBJ whole genome shotgun (WGS) entry which is preliminary data.</text>
</comment>
<keyword evidence="3" id="KW-0456">Lyase</keyword>
<sequence length="1142" mass="128234">MGDDPHHKDRLAHARVGSYFLGPKAENFHILSELMGKVLEDQRTVRQNLYHDDPEFITSSMMQASTYTESIDELRGHVNTLSEKLALHSIPFWSPRYNAHMNMDVALPSIIGYMATMMYNPNNVATEASPLTTEKERTVGKDLCKMLGYRKRGNVTPWGHITCDGSVANLEAIWAIRNLKFYPLSLKLAIGENESKGIDPPLQFLADANPPFLVENCKGEKKPFIQLDTWELLNLKPSTVLELPTRLTNEYSITAQFLQDALKPYLIQTVGKDYLERRFDIETSGKFFLSTTKHYSWPKGGAISGIGSDNFINVAVDEDARMDIKDLQKHLDNCIHNRIPVYGGVAIMGSTEHGACDPLAALVRLRRDYEAKGLSFAIHADAAWGGYFASLIDHSVKGSPPNDLLPLVPALALQPYTMEQLQYLEFADSITIDPHKSGYINYPAGGLCYRDERMKYLITWTSPIVFHANDEKGSMGVYGVEGSKPGAAAVATWLTHKMLKLTPNGYGRLLGEAVFTCTKLYCHWATMTRAEDDLIVCPLIRLPSEKKGLSERDIESEKQRIREKILSVTNEQLFDDPDSMDFLSELGGDLMINAFACNFKVNGKVNDDVNEANYLNQRIFERLSVTSMDDVVAKRPLFLTSSTFGEATYGKCLETYKRRLQLVHGENPARGDLSYLVNVTMSPWPTDRDFLNKLAEDFRRVANEEVEKCIIRNRIEPDFHGFVMQGLEQIHLVHIPMFHMANHRWQLIVTADFPEDAKQCYQQLRKENPDKFYTVANTEKELLEDMVKHGADIVWRLDEGIPKDGKEPIMTFKLTNIHVVVRESMFFNALDQTYPDRMPFHLYGSKAEAHLDHVLKKAPNGMISVDNVKLALEPQLSDEQLAQGVIAVLEDVFENAIQPLPLDGSNISLAAPGLNLALGKTHKASVYESYEAFKGGSAPISKGDITLGGLSGRRISRAKPRRHPEHPASPAHVRAYKLPSDADYLRLAVLDLSEFLWTVPAIVGTIVILVVTPNTSNAGGMRIAFYCTQFFLAQGNMIISLVTRNIAGQTKKGIIMTLVFVGWVVGNLVAPQIFQEKDAPRYLPGFIVHLVVYGVYLLLVGVTRIVLLARNRHKAAQVAEISHDLAFQDLTDREHPNFRYVY</sequence>
<keyword evidence="5" id="KW-0812">Transmembrane</keyword>
<evidence type="ECO:0000256" key="1">
    <source>
        <dbReference type="ARBA" id="ARBA00001933"/>
    </source>
</evidence>
<dbReference type="OMA" id="ATWLTHK"/>
<feature type="transmembrane region" description="Helical" evidence="5">
    <location>
        <begin position="1086"/>
        <end position="1107"/>
    </location>
</feature>
<dbReference type="EMBL" id="JOKZ01000259">
    <property type="protein sequence ID" value="KKP00347.1"/>
    <property type="molecule type" value="Genomic_DNA"/>
</dbReference>
<evidence type="ECO:0000256" key="3">
    <source>
        <dbReference type="ARBA" id="ARBA00023239"/>
    </source>
</evidence>
<evidence type="ECO:0000256" key="4">
    <source>
        <dbReference type="PIRSR" id="PIRSR602129-50"/>
    </source>
</evidence>
<dbReference type="GO" id="GO:0030170">
    <property type="term" value="F:pyridoxal phosphate binding"/>
    <property type="evidence" value="ECO:0007669"/>
    <property type="project" value="InterPro"/>
</dbReference>
<keyword evidence="5" id="KW-0472">Membrane</keyword>
<keyword evidence="5" id="KW-1133">Transmembrane helix</keyword>
<dbReference type="InterPro" id="IPR050477">
    <property type="entry name" value="GrpII_AminoAcid_Decarb"/>
</dbReference>
<proteinExistence type="predicted"/>
<evidence type="ECO:0000313" key="7">
    <source>
        <dbReference type="Proteomes" id="UP000034112"/>
    </source>
</evidence>
<protein>
    <submittedName>
        <fullName evidence="6">Uncharacterized protein</fullName>
    </submittedName>
</protein>
<dbReference type="Gene3D" id="3.40.640.10">
    <property type="entry name" value="Type I PLP-dependent aspartate aminotransferase-like (Major domain)"/>
    <property type="match status" value="1"/>
</dbReference>
<feature type="transmembrane region" description="Helical" evidence="5">
    <location>
        <begin position="1054"/>
        <end position="1074"/>
    </location>
</feature>
<accession>A0A0F9ZJ53</accession>
<evidence type="ECO:0000313" key="6">
    <source>
        <dbReference type="EMBL" id="KKP00347.1"/>
    </source>
</evidence>
<dbReference type="PANTHER" id="PTHR42735">
    <property type="match status" value="1"/>
</dbReference>
<dbReference type="Pfam" id="PF00282">
    <property type="entry name" value="Pyridoxal_deC"/>
    <property type="match status" value="1"/>
</dbReference>
<dbReference type="Proteomes" id="UP000034112">
    <property type="component" value="Unassembled WGS sequence"/>
</dbReference>
<dbReference type="InterPro" id="IPR015421">
    <property type="entry name" value="PyrdxlP-dep_Trfase_major"/>
</dbReference>
<feature type="modified residue" description="N6-(pyridoxal phosphate)lysine" evidence="4">
    <location>
        <position position="436"/>
    </location>
</feature>
<dbReference type="PANTHER" id="PTHR42735:SF4">
    <property type="entry name" value="PYRIDOXAL PHOSPHATE-DEPENDENT DECARBOXYLASE FAMILY PROTEIN"/>
    <property type="match status" value="1"/>
</dbReference>
<reference evidence="7" key="1">
    <citation type="journal article" date="2015" name="Genome Announc.">
        <title>Draft whole-genome sequence of the biocontrol agent Trichoderma harzianum T6776.</title>
        <authorList>
            <person name="Baroncelli R."/>
            <person name="Piaggeschi G."/>
            <person name="Fiorini L."/>
            <person name="Bertolini E."/>
            <person name="Zapparata A."/>
            <person name="Pe M.E."/>
            <person name="Sarrocco S."/>
            <person name="Vannacci G."/>
        </authorList>
    </citation>
    <scope>NUCLEOTIDE SEQUENCE [LARGE SCALE GENOMIC DNA]</scope>
    <source>
        <strain evidence="7">T6776</strain>
    </source>
</reference>